<dbReference type="GO" id="GO:0005794">
    <property type="term" value="C:Golgi apparatus"/>
    <property type="evidence" value="ECO:0007669"/>
    <property type="project" value="TreeGrafter"/>
</dbReference>
<comment type="caution">
    <text evidence="5">The sequence shown here is derived from an EMBL/GenBank/DDBJ whole genome shotgun (WGS) entry which is preliminary data.</text>
</comment>
<keyword evidence="1" id="KW-0430">Lectin</keyword>
<evidence type="ECO:0000259" key="4">
    <source>
        <dbReference type="SMART" id="SM00458"/>
    </source>
</evidence>
<evidence type="ECO:0000313" key="6">
    <source>
        <dbReference type="Proteomes" id="UP000626109"/>
    </source>
</evidence>
<dbReference type="SMART" id="SM00458">
    <property type="entry name" value="RICIN"/>
    <property type="match status" value="2"/>
</dbReference>
<dbReference type="PROSITE" id="PS50231">
    <property type="entry name" value="RICIN_B_LECTIN"/>
    <property type="match status" value="2"/>
</dbReference>
<feature type="domain" description="Ricin B lectin" evidence="4">
    <location>
        <begin position="175"/>
        <end position="305"/>
    </location>
</feature>
<proteinExistence type="predicted"/>
<dbReference type="Proteomes" id="UP000626109">
    <property type="component" value="Unassembled WGS sequence"/>
</dbReference>
<feature type="domain" description="Ricin B lectin" evidence="4">
    <location>
        <begin position="327"/>
        <end position="456"/>
    </location>
</feature>
<dbReference type="EMBL" id="CAJNNW010025831">
    <property type="protein sequence ID" value="CAE8680211.1"/>
    <property type="molecule type" value="Genomic_DNA"/>
</dbReference>
<evidence type="ECO:0000313" key="5">
    <source>
        <dbReference type="EMBL" id="CAE8680211.1"/>
    </source>
</evidence>
<organism evidence="5 6">
    <name type="scientific">Polarella glacialis</name>
    <name type="common">Dinoflagellate</name>
    <dbReference type="NCBI Taxonomy" id="89957"/>
    <lineage>
        <taxon>Eukaryota</taxon>
        <taxon>Sar</taxon>
        <taxon>Alveolata</taxon>
        <taxon>Dinophyceae</taxon>
        <taxon>Suessiales</taxon>
        <taxon>Suessiaceae</taxon>
        <taxon>Polarella</taxon>
    </lineage>
</organism>
<feature type="signal peptide" evidence="3">
    <location>
        <begin position="1"/>
        <end position="20"/>
    </location>
</feature>
<dbReference type="PROSITE" id="PS51257">
    <property type="entry name" value="PROKAR_LIPOPROTEIN"/>
    <property type="match status" value="1"/>
</dbReference>
<dbReference type="CDD" id="cd00161">
    <property type="entry name" value="beta-trefoil_Ricin-like"/>
    <property type="match status" value="2"/>
</dbReference>
<dbReference type="PANTHER" id="PTHR11675:SF126">
    <property type="entry name" value="RICIN B LECTIN DOMAIN-CONTAINING PROTEIN"/>
    <property type="match status" value="1"/>
</dbReference>
<dbReference type="Gene3D" id="2.80.10.50">
    <property type="match status" value="2"/>
</dbReference>
<keyword evidence="3" id="KW-0732">Signal</keyword>
<dbReference type="PANTHER" id="PTHR11675">
    <property type="entry name" value="N-ACETYLGALACTOSAMINYLTRANSFERASE"/>
    <property type="match status" value="1"/>
</dbReference>
<dbReference type="SUPFAM" id="SSF50370">
    <property type="entry name" value="Ricin B-like lectins"/>
    <property type="match status" value="2"/>
</dbReference>
<dbReference type="GO" id="GO:0006493">
    <property type="term" value="P:protein O-linked glycosylation"/>
    <property type="evidence" value="ECO:0007669"/>
    <property type="project" value="TreeGrafter"/>
</dbReference>
<feature type="chain" id="PRO_5032631321" description="Ricin B lectin domain-containing protein" evidence="3">
    <location>
        <begin position="21"/>
        <end position="466"/>
    </location>
</feature>
<name>A0A813JJF1_POLGL</name>
<dbReference type="InterPro" id="IPR000772">
    <property type="entry name" value="Ricin_B_lectin"/>
</dbReference>
<keyword evidence="2" id="KW-1015">Disulfide bond</keyword>
<dbReference type="AlphaFoldDB" id="A0A813JJF1"/>
<dbReference type="GO" id="GO:0004653">
    <property type="term" value="F:polypeptide N-acetylgalactosaminyltransferase activity"/>
    <property type="evidence" value="ECO:0007669"/>
    <property type="project" value="TreeGrafter"/>
</dbReference>
<reference evidence="5" key="1">
    <citation type="submission" date="2021-02" db="EMBL/GenBank/DDBJ databases">
        <authorList>
            <person name="Dougan E. K."/>
            <person name="Rhodes N."/>
            <person name="Thang M."/>
            <person name="Chan C."/>
        </authorList>
    </citation>
    <scope>NUCLEOTIDE SEQUENCE</scope>
</reference>
<accession>A0A813JJF1</accession>
<dbReference type="Pfam" id="PF00652">
    <property type="entry name" value="Ricin_B_lectin"/>
    <property type="match status" value="2"/>
</dbReference>
<evidence type="ECO:0000256" key="1">
    <source>
        <dbReference type="ARBA" id="ARBA00022734"/>
    </source>
</evidence>
<sequence>MASVLLRANLLLLLTAGVACFEAVGLGTSECASDDDDADVAFLAQLRVRRQSELSKDSPSKIVVNASEFEASESANAVVDGPNCRIGFTKVQDYECLYISYYPLPIASKVMYCKQGSFVSCGSEPEATCVDFQKPNPCAVSSTTTTAATTTTTTTTTTTSTTETTSTATTTTSLPFEMLIEGSGGMCLDYNFNTGDAYGHACHGGDNQLWRLDDQQRLVVKTGGGSKCLEVNSPSNSQGPDVVVNSCSDSGYQKWKYDPATLSFKCPSHSFVQCLDYDDKGSYNKTNIYMHDCLGQKTNQEWTWTAATTTTSTTETTSTATTTASLPFEMLIEGSGGMCLNYNFNTGDAYGAGCTGGGNQLWRLDDQQRLVVKTGGGSKCLEVNSPSNSQGPDVVVNSCSDSGYQKWTYDPATLSFKCPYAGNQCLDYDDKGSYNKANIYMHDCLGQKTNQEWTWTPCLSQLFFCG</sequence>
<dbReference type="GO" id="GO:0030246">
    <property type="term" value="F:carbohydrate binding"/>
    <property type="evidence" value="ECO:0007669"/>
    <property type="project" value="UniProtKB-KW"/>
</dbReference>
<gene>
    <name evidence="5" type="ORF">PGLA2088_LOCUS21787</name>
</gene>
<evidence type="ECO:0000256" key="2">
    <source>
        <dbReference type="ARBA" id="ARBA00023157"/>
    </source>
</evidence>
<protein>
    <recommendedName>
        <fullName evidence="4">Ricin B lectin domain-containing protein</fullName>
    </recommendedName>
</protein>
<dbReference type="InterPro" id="IPR035992">
    <property type="entry name" value="Ricin_B-like_lectins"/>
</dbReference>
<evidence type="ECO:0000256" key="3">
    <source>
        <dbReference type="SAM" id="SignalP"/>
    </source>
</evidence>